<sequence length="273" mass="31415">MQKKIWYRGICVFVAAIAVIAMVFMYVQNMKSKSSISEFNSQTLELDQNDAYVSLSKNDDSGYNRWIPFYFKSHFSNQLSESDIENELKNNIKEAKLYSKADMIYKTAELVWTVVKVAGEEQNLTLVLLPKVDECVFDNETRITRIEFICLDDKVLNYDFSQYILDQKETVDEKVLSITSTPMQSQVSDQGVASIDYEISGQTAEVSDVSYYYPNHFDQIDITDKKIVKSEKGMQVQAKAKIRSEKIVFRPFVVVKIDNQSVNLVPPVPTYFE</sequence>
<evidence type="ECO:0000313" key="3">
    <source>
        <dbReference type="Proteomes" id="UP000532194"/>
    </source>
</evidence>
<feature type="transmembrane region" description="Helical" evidence="1">
    <location>
        <begin position="6"/>
        <end position="27"/>
    </location>
</feature>
<keyword evidence="1" id="KW-0812">Transmembrane</keyword>
<protein>
    <submittedName>
        <fullName evidence="2">Uncharacterized protein</fullName>
    </submittedName>
</protein>
<keyword evidence="1" id="KW-0472">Membrane</keyword>
<reference evidence="2 3" key="1">
    <citation type="submission" date="2020-02" db="EMBL/GenBank/DDBJ databases">
        <title>Characterization of phylogenetic diversity of novel bifidobacterial species isolated in Czech ZOOs.</title>
        <authorList>
            <person name="Lugli G.A."/>
            <person name="Vera N.B."/>
            <person name="Ventura M."/>
        </authorList>
    </citation>
    <scope>NUCLEOTIDE SEQUENCE [LARGE SCALE GENOMIC DNA]</scope>
    <source>
        <strain evidence="2 3">DSM 109957</strain>
    </source>
</reference>
<evidence type="ECO:0000256" key="1">
    <source>
        <dbReference type="SAM" id="Phobius"/>
    </source>
</evidence>
<proteinExistence type="predicted"/>
<name>A0A7Y0EPF4_9BIFI</name>
<gene>
    <name evidence="2" type="ORF">G1C95_0031</name>
</gene>
<evidence type="ECO:0000313" key="2">
    <source>
        <dbReference type="EMBL" id="NMM92846.1"/>
    </source>
</evidence>
<comment type="caution">
    <text evidence="2">The sequence shown here is derived from an EMBL/GenBank/DDBJ whole genome shotgun (WGS) entry which is preliminary data.</text>
</comment>
<accession>A0A7Y0EPF4</accession>
<organism evidence="2 3">
    <name type="scientific">Bifidobacterium oedipodis</name>
    <dbReference type="NCBI Taxonomy" id="2675322"/>
    <lineage>
        <taxon>Bacteria</taxon>
        <taxon>Bacillati</taxon>
        <taxon>Actinomycetota</taxon>
        <taxon>Actinomycetes</taxon>
        <taxon>Bifidobacteriales</taxon>
        <taxon>Bifidobacteriaceae</taxon>
        <taxon>Bifidobacterium</taxon>
    </lineage>
</organism>
<dbReference type="RefSeq" id="WP_169170940.1">
    <property type="nucleotide sequence ID" value="NZ_JAAIII010000001.1"/>
</dbReference>
<dbReference type="AlphaFoldDB" id="A0A7Y0EPF4"/>
<dbReference type="EMBL" id="JAAIII010000001">
    <property type="protein sequence ID" value="NMM92846.1"/>
    <property type="molecule type" value="Genomic_DNA"/>
</dbReference>
<keyword evidence="3" id="KW-1185">Reference proteome</keyword>
<keyword evidence="1" id="KW-1133">Transmembrane helix</keyword>
<dbReference type="Proteomes" id="UP000532194">
    <property type="component" value="Unassembled WGS sequence"/>
</dbReference>